<protein>
    <submittedName>
        <fullName evidence="1">Uncharacterized protein</fullName>
    </submittedName>
</protein>
<reference evidence="1 2" key="1">
    <citation type="submission" date="2015-01" db="EMBL/GenBank/DDBJ databases">
        <title>Vibrio sp. C5 JCM 19232 whole genome shotgun sequence.</title>
        <authorList>
            <person name="Sawabe T."/>
            <person name="Meirelles P."/>
            <person name="Feng G."/>
            <person name="Sayaka M."/>
            <person name="Hattori M."/>
            <person name="Ohkuma M."/>
        </authorList>
    </citation>
    <scope>NUCLEOTIDE SEQUENCE [LARGE SCALE GENOMIC DNA]</scope>
    <source>
        <strain evidence="1 2">JCM19232</strain>
    </source>
</reference>
<proteinExistence type="predicted"/>
<name>A0A0B8PEK9_9VIBR</name>
<dbReference type="Proteomes" id="UP000031670">
    <property type="component" value="Unassembled WGS sequence"/>
</dbReference>
<evidence type="ECO:0000313" key="2">
    <source>
        <dbReference type="Proteomes" id="UP000031670"/>
    </source>
</evidence>
<organism evidence="1 2">
    <name type="scientific">Vibrio ishigakensis</name>
    <dbReference type="NCBI Taxonomy" id="1481914"/>
    <lineage>
        <taxon>Bacteria</taxon>
        <taxon>Pseudomonadati</taxon>
        <taxon>Pseudomonadota</taxon>
        <taxon>Gammaproteobacteria</taxon>
        <taxon>Vibrionales</taxon>
        <taxon>Vibrionaceae</taxon>
        <taxon>Vibrio</taxon>
    </lineage>
</organism>
<dbReference type="EMBL" id="BBSA01000007">
    <property type="protein sequence ID" value="GAM63072.1"/>
    <property type="molecule type" value="Genomic_DNA"/>
</dbReference>
<reference evidence="1 2" key="2">
    <citation type="submission" date="2015-01" db="EMBL/GenBank/DDBJ databases">
        <authorList>
            <consortium name="NBRP consortium"/>
            <person name="Sawabe T."/>
            <person name="Meirelles P."/>
            <person name="Feng G."/>
            <person name="Sayaka M."/>
            <person name="Hattori M."/>
            <person name="Ohkuma M."/>
        </authorList>
    </citation>
    <scope>NUCLEOTIDE SEQUENCE [LARGE SCALE GENOMIC DNA]</scope>
    <source>
        <strain evidence="1 2">JCM19232</strain>
    </source>
</reference>
<sequence length="47" mass="4977">MMDTHKLVSQFPSVVSARYQGIVLADGPGGAQFCQSAIDAVIGRCNH</sequence>
<evidence type="ECO:0000313" key="1">
    <source>
        <dbReference type="EMBL" id="GAM63072.1"/>
    </source>
</evidence>
<comment type="caution">
    <text evidence="1">The sequence shown here is derived from an EMBL/GenBank/DDBJ whole genome shotgun (WGS) entry which is preliminary data.</text>
</comment>
<dbReference type="AlphaFoldDB" id="A0A0B8PEK9"/>
<accession>A0A0B8PEK9</accession>
<gene>
    <name evidence="1" type="ORF">JCM19232_4749</name>
</gene>